<dbReference type="AlphaFoldDB" id="A0A0C2J1C2"/>
<comment type="caution">
    <text evidence="2">The sequence shown here is derived from an EMBL/GenBank/DDBJ whole genome shotgun (WGS) entry which is preliminary data.</text>
</comment>
<dbReference type="EMBL" id="AWTV01000008">
    <property type="protein sequence ID" value="KIH90917.1"/>
    <property type="molecule type" value="Genomic_DNA"/>
</dbReference>
<feature type="region of interest" description="Disordered" evidence="1">
    <location>
        <begin position="66"/>
        <end position="106"/>
    </location>
</feature>
<evidence type="ECO:0000313" key="3">
    <source>
        <dbReference type="Proteomes" id="UP000031575"/>
    </source>
</evidence>
<dbReference type="VEuPathDB" id="FungiDB:SPBR_00600"/>
<dbReference type="RefSeq" id="XP_040618927.1">
    <property type="nucleotide sequence ID" value="XM_040758919.1"/>
</dbReference>
<feature type="region of interest" description="Disordered" evidence="1">
    <location>
        <begin position="306"/>
        <end position="382"/>
    </location>
</feature>
<feature type="compositionally biased region" description="Low complexity" evidence="1">
    <location>
        <begin position="325"/>
        <end position="341"/>
    </location>
</feature>
<proteinExistence type="predicted"/>
<protein>
    <submittedName>
        <fullName evidence="2">Uncharacterized protein</fullName>
    </submittedName>
</protein>
<reference evidence="2 3" key="1">
    <citation type="journal article" date="2014" name="BMC Genomics">
        <title>Comparative genomics of the major fungal agents of human and animal Sporotrichosis: Sporothrix schenckii and Sporothrix brasiliensis.</title>
        <authorList>
            <person name="Teixeira M.M."/>
            <person name="de Almeida L.G."/>
            <person name="Kubitschek-Barreira P."/>
            <person name="Alves F.L."/>
            <person name="Kioshima E.S."/>
            <person name="Abadio A.K."/>
            <person name="Fernandes L."/>
            <person name="Derengowski L.S."/>
            <person name="Ferreira K.S."/>
            <person name="Souza R.C."/>
            <person name="Ruiz J.C."/>
            <person name="de Andrade N.C."/>
            <person name="Paes H.C."/>
            <person name="Nicola A.M."/>
            <person name="Albuquerque P."/>
            <person name="Gerber A.L."/>
            <person name="Martins V.P."/>
            <person name="Peconick L.D."/>
            <person name="Neto A.V."/>
            <person name="Chaucanez C.B."/>
            <person name="Silva P.A."/>
            <person name="Cunha O.L."/>
            <person name="de Oliveira F.F."/>
            <person name="dos Santos T.C."/>
            <person name="Barros A.L."/>
            <person name="Soares M.A."/>
            <person name="de Oliveira L.M."/>
            <person name="Marini M.M."/>
            <person name="Villalobos-Duno H."/>
            <person name="Cunha M.M."/>
            <person name="de Hoog S."/>
            <person name="da Silveira J.F."/>
            <person name="Henrissat B."/>
            <person name="Nino-Vega G.A."/>
            <person name="Cisalpino P.S."/>
            <person name="Mora-Montes H.M."/>
            <person name="Almeida S.R."/>
            <person name="Stajich J.E."/>
            <person name="Lopes-Bezerra L.M."/>
            <person name="Vasconcelos A.T."/>
            <person name="Felipe M.S."/>
        </authorList>
    </citation>
    <scope>NUCLEOTIDE SEQUENCE [LARGE SCALE GENOMIC DNA]</scope>
    <source>
        <strain evidence="2 3">5110</strain>
    </source>
</reference>
<feature type="compositionally biased region" description="Basic and acidic residues" evidence="1">
    <location>
        <begin position="66"/>
        <end position="76"/>
    </location>
</feature>
<feature type="compositionally biased region" description="Basic and acidic residues" evidence="1">
    <location>
        <begin position="306"/>
        <end position="324"/>
    </location>
</feature>
<evidence type="ECO:0000313" key="2">
    <source>
        <dbReference type="EMBL" id="KIH90917.1"/>
    </source>
</evidence>
<sequence>MATSLPYSLPHQDHGAKAIIPNKEKHPERKITIQNGVTQAEALLKAPDAGDLTNKLQQLTDAGDRFDQDLSGRFDDPGQIDATPSPATYDLTLGDAKPPSPVSDDQLRSMHAEEDQFRDKLVAAGCPPCLPADEKYRFHYDYAPGCFPQSNPAAMYYLRKDCDRQPLRAQFFEWGSLGNFQYFQRNHPDVLPGPEAAERGFREYVDDIKTHLRQRNLAESAELVAFSLDVTKQDALQNWLEFMAMHLDIHVGLVHRVKNYPSHPAISWRMRAKALHIYNVKCHNELFEWLEEQRVIISERLQAAKKTDETEDTAKAEETAKTKVTETANTAKTGAKTASTRTKSRRGIVKRGAPSKQPRKKATAVTTRSGRQVHLPRRLGFD</sequence>
<accession>A0A0C2J1C2</accession>
<evidence type="ECO:0000256" key="1">
    <source>
        <dbReference type="SAM" id="MobiDB-lite"/>
    </source>
</evidence>
<dbReference type="OrthoDB" id="10306737at2759"/>
<dbReference type="HOGENOM" id="CLU_723950_0_0_1"/>
<gene>
    <name evidence="2" type="ORF">SPBR_00600</name>
</gene>
<dbReference type="Proteomes" id="UP000031575">
    <property type="component" value="Unassembled WGS sequence"/>
</dbReference>
<organism evidence="2 3">
    <name type="scientific">Sporothrix brasiliensis 5110</name>
    <dbReference type="NCBI Taxonomy" id="1398154"/>
    <lineage>
        <taxon>Eukaryota</taxon>
        <taxon>Fungi</taxon>
        <taxon>Dikarya</taxon>
        <taxon>Ascomycota</taxon>
        <taxon>Pezizomycotina</taxon>
        <taxon>Sordariomycetes</taxon>
        <taxon>Sordariomycetidae</taxon>
        <taxon>Ophiostomatales</taxon>
        <taxon>Ophiostomataceae</taxon>
        <taxon>Sporothrix</taxon>
    </lineage>
</organism>
<name>A0A0C2J1C2_9PEZI</name>
<dbReference type="GeneID" id="63673840"/>
<keyword evidence="3" id="KW-1185">Reference proteome</keyword>